<organism evidence="1 2">
    <name type="scientific">Thermococcus onnurineus (strain NA1)</name>
    <dbReference type="NCBI Taxonomy" id="523850"/>
    <lineage>
        <taxon>Archaea</taxon>
        <taxon>Methanobacteriati</taxon>
        <taxon>Methanobacteriota</taxon>
        <taxon>Thermococci</taxon>
        <taxon>Thermococcales</taxon>
        <taxon>Thermococcaceae</taxon>
        <taxon>Thermococcus</taxon>
    </lineage>
</organism>
<dbReference type="OrthoDB" id="102319at2157"/>
<keyword evidence="2" id="KW-1185">Reference proteome</keyword>
<evidence type="ECO:0000313" key="1">
    <source>
        <dbReference type="EMBL" id="ACJ17216.1"/>
    </source>
</evidence>
<proteinExistence type="predicted"/>
<evidence type="ECO:0000313" key="2">
    <source>
        <dbReference type="Proteomes" id="UP000002727"/>
    </source>
</evidence>
<dbReference type="EMBL" id="CP000855">
    <property type="protein sequence ID" value="ACJ17216.1"/>
    <property type="molecule type" value="Genomic_DNA"/>
</dbReference>
<protein>
    <submittedName>
        <fullName evidence="1">Uncharacterized protein</fullName>
    </submittedName>
</protein>
<dbReference type="RefSeq" id="WP_012572688.1">
    <property type="nucleotide sequence ID" value="NC_011529.1"/>
</dbReference>
<dbReference type="GeneID" id="7017395"/>
<accession>B6YUY8</accession>
<dbReference type="STRING" id="523850.TON_1726"/>
<dbReference type="KEGG" id="ton:TON_1726"/>
<dbReference type="AlphaFoldDB" id="B6YUY8"/>
<sequence>MFRYILKLFALMFILFLIVGNLTAPAELTEDDVQVDGVMGTFYHIGKFIVVPFENLKYRLDRSDAGLDETGGESYDYSAPQVPPGYVESYFEFQGEKYKYYKPLNPEKSPVVENFTFKGGYSVAEGWYGFDAKDLVKDLYSEPVLEVFKLSLDAMYGKFDEEDREIFIKYTKMQGECDNGWCEDFNPVGAFNKLVDIGELGLPYTPEVMRHYLESNIDMFMKLGSGFNNDPQLPSKVIKGEEGIDCDGIVLYRYAFLYHLNKLMGIEAEYYLVGLNGVINGKVNPVGHAELFVYYPETGKWEIYSASAVTEYFYRYTSKDINLEAYKRFSQTKEAIVGYSEGDKKLSTYFKIGLTFAVDWGRLKPPQVYLPAGKLQFNSFEEALYWYLHSNLEHGGFIYIFLAGKWGSSSLGLGHTPTDEEIYEEYKDFPIKVYLSKLPTPEDPYVYRVKEWYGRTVTVEGLKEDLIKKGQYREINFIIDKGEPPEILKNPQPVFTLENAPPWLKERIVKYMTRLEKENDNGSGGESIIDLLIRGFKRLLSG</sequence>
<gene>
    <name evidence="1" type="ordered locus">TON_1726</name>
</gene>
<dbReference type="PATRIC" id="fig|523850.10.peg.1740"/>
<name>B6YUY8_THEON</name>
<reference evidence="1 2" key="1">
    <citation type="journal article" date="2008" name="J. Bacteriol.">
        <title>The complete genome sequence of Thermococcus onnurineus NA1 reveals a mixed heterotrophic and carboxydotrophic metabolism.</title>
        <authorList>
            <person name="Lee H.S."/>
            <person name="Kang S.G."/>
            <person name="Bae S.S."/>
            <person name="Lim J.K."/>
            <person name="Cho Y."/>
            <person name="Kim Y.J."/>
            <person name="Jeon J.H."/>
            <person name="Cha S.S."/>
            <person name="Kwon K.K."/>
            <person name="Kim H.T."/>
            <person name="Park C.J."/>
            <person name="Lee H.W."/>
            <person name="Kim S.I."/>
            <person name="Chun J."/>
            <person name="Colwell R.R."/>
            <person name="Kim S.J."/>
            <person name="Lee J.H."/>
        </authorList>
    </citation>
    <scope>NUCLEOTIDE SEQUENCE [LARGE SCALE GENOMIC DNA]</scope>
    <source>
        <strain evidence="1 2">NA1</strain>
    </source>
</reference>
<dbReference type="Proteomes" id="UP000002727">
    <property type="component" value="Chromosome"/>
</dbReference>
<dbReference type="HOGENOM" id="CLU_502167_0_0_2"/>